<dbReference type="RefSeq" id="WP_052512339.1">
    <property type="nucleotide sequence ID" value="NZ_BBMZ01000009.1"/>
</dbReference>
<accession>A0A090V4D9</accession>
<evidence type="ECO:0000313" key="1">
    <source>
        <dbReference type="EMBL" id="GAL58119.1"/>
    </source>
</evidence>
<name>A0A090V4D9_PSEVU</name>
<evidence type="ECO:0000313" key="2">
    <source>
        <dbReference type="Proteomes" id="UP000029462"/>
    </source>
</evidence>
<reference evidence="1 2" key="1">
    <citation type="submission" date="2014-09" db="EMBL/GenBank/DDBJ databases">
        <title>Whole genome shotgun sequence of Escherichia vulneris NBRC 102420.</title>
        <authorList>
            <person name="Yoshida Y."/>
            <person name="Hosoyama A."/>
            <person name="Tsuchikane K."/>
            <person name="Ohji S."/>
            <person name="Ichikawa N."/>
            <person name="Kimura A."/>
            <person name="Yamazoe A."/>
            <person name="Ezaki T."/>
            <person name="Fujita N."/>
        </authorList>
    </citation>
    <scope>NUCLEOTIDE SEQUENCE [LARGE SCALE GENOMIC DNA]</scope>
    <source>
        <strain evidence="1 2">NBRC 102420</strain>
    </source>
</reference>
<proteinExistence type="predicted"/>
<dbReference type="EMBL" id="BBMZ01000009">
    <property type="protein sequence ID" value="GAL58119.1"/>
    <property type="molecule type" value="Genomic_DNA"/>
</dbReference>
<dbReference type="Proteomes" id="UP000029462">
    <property type="component" value="Unassembled WGS sequence"/>
</dbReference>
<dbReference type="OrthoDB" id="6505211at2"/>
<dbReference type="Gene3D" id="1.20.5.5260">
    <property type="match status" value="1"/>
</dbReference>
<sequence length="84" mass="9356">MCEKDVKATQGNDVNTGVCVAMQNIPSREETLGDIVIALLRAGQIISRRTICLKLVARIEAETHPVMQAHLSELMRIILRNNPF</sequence>
<comment type="caution">
    <text evidence="1">The sequence shown here is derived from an EMBL/GenBank/DDBJ whole genome shotgun (WGS) entry which is preliminary data.</text>
</comment>
<dbReference type="AlphaFoldDB" id="A0A090V4D9"/>
<organism evidence="1 2">
    <name type="scientific">Pseudescherichia vulneris NBRC 102420</name>
    <dbReference type="NCBI Taxonomy" id="1115515"/>
    <lineage>
        <taxon>Bacteria</taxon>
        <taxon>Pseudomonadati</taxon>
        <taxon>Pseudomonadota</taxon>
        <taxon>Gammaproteobacteria</taxon>
        <taxon>Enterobacterales</taxon>
        <taxon>Enterobacteriaceae</taxon>
        <taxon>Pseudescherichia</taxon>
    </lineage>
</organism>
<gene>
    <name evidence="1" type="primary">ycgZ</name>
    <name evidence="1" type="ORF">EV102420_09_01510</name>
</gene>
<protein>
    <submittedName>
        <fullName evidence="1">Putative two-component system connector protein YcgZ</fullName>
    </submittedName>
</protein>
<keyword evidence="2" id="KW-1185">Reference proteome</keyword>